<reference evidence="3 4" key="1">
    <citation type="journal article" date="2016" name="Nat. Commun.">
        <title>Thousands of microbial genomes shed light on interconnected biogeochemical processes in an aquifer system.</title>
        <authorList>
            <person name="Anantharaman K."/>
            <person name="Brown C.T."/>
            <person name="Hug L.A."/>
            <person name="Sharon I."/>
            <person name="Castelle C.J."/>
            <person name="Probst A.J."/>
            <person name="Thomas B.C."/>
            <person name="Singh A."/>
            <person name="Wilkins M.J."/>
            <person name="Karaoz U."/>
            <person name="Brodie E.L."/>
            <person name="Williams K.H."/>
            <person name="Hubbard S.S."/>
            <person name="Banfield J.F."/>
        </authorList>
    </citation>
    <scope>NUCLEOTIDE SEQUENCE [LARGE SCALE GENOMIC DNA]</scope>
</reference>
<evidence type="ECO:0000259" key="2">
    <source>
        <dbReference type="Pfam" id="PF13579"/>
    </source>
</evidence>
<protein>
    <recommendedName>
        <fullName evidence="5">Glycosyltransferase subfamily 4-like N-terminal domain-containing protein</fullName>
    </recommendedName>
</protein>
<proteinExistence type="predicted"/>
<name>A0A1G2PES1_9BACT</name>
<dbReference type="STRING" id="1802338.A2541_01340"/>
<accession>A0A1G2PES1</accession>
<dbReference type="InterPro" id="IPR028098">
    <property type="entry name" value="Glyco_trans_4-like_N"/>
</dbReference>
<dbReference type="PANTHER" id="PTHR45947:SF3">
    <property type="entry name" value="SULFOQUINOVOSYL TRANSFERASE SQD2"/>
    <property type="match status" value="1"/>
</dbReference>
<dbReference type="SUPFAM" id="SSF53756">
    <property type="entry name" value="UDP-Glycosyltransferase/glycogen phosphorylase"/>
    <property type="match status" value="1"/>
</dbReference>
<dbReference type="InterPro" id="IPR050194">
    <property type="entry name" value="Glycosyltransferase_grp1"/>
</dbReference>
<dbReference type="Proteomes" id="UP000176965">
    <property type="component" value="Unassembled WGS sequence"/>
</dbReference>
<dbReference type="AlphaFoldDB" id="A0A1G2PES1"/>
<dbReference type="GO" id="GO:0016757">
    <property type="term" value="F:glycosyltransferase activity"/>
    <property type="evidence" value="ECO:0007669"/>
    <property type="project" value="InterPro"/>
</dbReference>
<dbReference type="InterPro" id="IPR001296">
    <property type="entry name" value="Glyco_trans_1"/>
</dbReference>
<gene>
    <name evidence="3" type="ORF">A2541_01340</name>
</gene>
<dbReference type="PANTHER" id="PTHR45947">
    <property type="entry name" value="SULFOQUINOVOSYL TRANSFERASE SQD2"/>
    <property type="match status" value="1"/>
</dbReference>
<evidence type="ECO:0000259" key="1">
    <source>
        <dbReference type="Pfam" id="PF00534"/>
    </source>
</evidence>
<feature type="domain" description="Glycosyltransferase subfamily 4-like N-terminal" evidence="2">
    <location>
        <begin position="16"/>
        <end position="189"/>
    </location>
</feature>
<evidence type="ECO:0000313" key="4">
    <source>
        <dbReference type="Proteomes" id="UP000176965"/>
    </source>
</evidence>
<comment type="caution">
    <text evidence="3">The sequence shown here is derived from an EMBL/GenBank/DDBJ whole genome shotgun (WGS) entry which is preliminary data.</text>
</comment>
<dbReference type="Pfam" id="PF00534">
    <property type="entry name" value="Glycos_transf_1"/>
    <property type="match status" value="1"/>
</dbReference>
<evidence type="ECO:0008006" key="5">
    <source>
        <dbReference type="Google" id="ProtNLM"/>
    </source>
</evidence>
<organism evidence="3 4">
    <name type="scientific">Candidatus Taylorbacteria bacterium RIFOXYD2_FULL_36_9</name>
    <dbReference type="NCBI Taxonomy" id="1802338"/>
    <lineage>
        <taxon>Bacteria</taxon>
        <taxon>Candidatus Tayloriibacteriota</taxon>
    </lineage>
</organism>
<dbReference type="CDD" id="cd03801">
    <property type="entry name" value="GT4_PimA-like"/>
    <property type="match status" value="1"/>
</dbReference>
<dbReference type="Gene3D" id="3.40.50.2000">
    <property type="entry name" value="Glycogen Phosphorylase B"/>
    <property type="match status" value="2"/>
</dbReference>
<feature type="domain" description="Glycosyl transferase family 1" evidence="1">
    <location>
        <begin position="193"/>
        <end position="349"/>
    </location>
</feature>
<sequence>MKKVLVLNYEFPPLGGGASPVSYELAKKMFETGDFDIDVVTMNHKSLLKYEEINKNFRVHRVRSWRSKKELCYPWEQVTYLIFGWFKCKELLKTKRYDLCHCHFIIPTGVLALKLKKKFGLPYIITPHGSDVLNYNSRLKLIYPFLFGLWQNILNNAQKIISPSNFLKGEILKVYPLFEEKKIVVVPNGFDTNKFQPQVKKKYIFSSGRLLLNKGFQYLIQAVADEDIGYEVHLAGDGPMRKDLERLAKKSKTRIFFHGWLDNNGLEYKNLLEQAEIFVLISEKENASMVLREAMSAGCAIITSDTSGCAETVAEAGILVKFGDVQVLKSALNLLVNDQNQLLSLAEKALTRVKNTYDWQLIVKEYIKNL</sequence>
<dbReference type="Pfam" id="PF13579">
    <property type="entry name" value="Glyco_trans_4_4"/>
    <property type="match status" value="1"/>
</dbReference>
<dbReference type="EMBL" id="MHSQ01000027">
    <property type="protein sequence ID" value="OHA46807.1"/>
    <property type="molecule type" value="Genomic_DNA"/>
</dbReference>
<evidence type="ECO:0000313" key="3">
    <source>
        <dbReference type="EMBL" id="OHA46807.1"/>
    </source>
</evidence>